<dbReference type="Proteomes" id="UP000238426">
    <property type="component" value="Unassembled WGS sequence"/>
</dbReference>
<reference evidence="2 3" key="1">
    <citation type="submission" date="2018-03" db="EMBL/GenBank/DDBJ databases">
        <title>Mesoflavibacter sp. HG37 and Mesoflavibacter sp. HG96 sp.nov., two marine bacteria isolated from seawater of Western Pacific Ocean.</title>
        <authorList>
            <person name="Cheng H."/>
            <person name="Wu Y.-H."/>
            <person name="Guo L.-L."/>
            <person name="Xu X.-W."/>
        </authorList>
    </citation>
    <scope>NUCLEOTIDE SEQUENCE [LARGE SCALE GENOMIC DNA]</scope>
    <source>
        <strain evidence="2 3">KCTC 32269</strain>
    </source>
</reference>
<organism evidence="2 3">
    <name type="scientific">Aurantibacter aestuarii</name>
    <dbReference type="NCBI Taxonomy" id="1266046"/>
    <lineage>
        <taxon>Bacteria</taxon>
        <taxon>Pseudomonadati</taxon>
        <taxon>Bacteroidota</taxon>
        <taxon>Flavobacteriia</taxon>
        <taxon>Flavobacteriales</taxon>
        <taxon>Flavobacteriaceae</taxon>
        <taxon>Aurantibacter</taxon>
    </lineage>
</organism>
<dbReference type="Pfam" id="PF13589">
    <property type="entry name" value="HATPase_c_3"/>
    <property type="match status" value="1"/>
</dbReference>
<feature type="region of interest" description="Disordered" evidence="1">
    <location>
        <begin position="426"/>
        <end position="488"/>
    </location>
</feature>
<dbReference type="AlphaFoldDB" id="A0A2T1N908"/>
<keyword evidence="3" id="KW-1185">Reference proteome</keyword>
<gene>
    <name evidence="2" type="ORF">C7H52_08395</name>
</gene>
<feature type="compositionally biased region" description="Basic and acidic residues" evidence="1">
    <location>
        <begin position="426"/>
        <end position="478"/>
    </location>
</feature>
<dbReference type="EMBL" id="PXOQ01000009">
    <property type="protein sequence ID" value="PSG88313.1"/>
    <property type="molecule type" value="Genomic_DNA"/>
</dbReference>
<accession>A0A2T1N908</accession>
<dbReference type="GO" id="GO:0005524">
    <property type="term" value="F:ATP binding"/>
    <property type="evidence" value="ECO:0007669"/>
    <property type="project" value="UniProtKB-KW"/>
</dbReference>
<evidence type="ECO:0000313" key="2">
    <source>
        <dbReference type="EMBL" id="PSG88313.1"/>
    </source>
</evidence>
<dbReference type="SUPFAM" id="SSF55874">
    <property type="entry name" value="ATPase domain of HSP90 chaperone/DNA topoisomerase II/histidine kinase"/>
    <property type="match status" value="1"/>
</dbReference>
<name>A0A2T1N908_9FLAO</name>
<sequence>MSNSIVPVHLVVKSMRDNGYKNTAYAVAELIDNSIQHGATNVDLICLEKEVILGSRTVSRIDRIAVLDNGNGMDKETLWSSLQFGNGTNLEESAQTGIGKFGMGLPSSSISQALRVDVWTWQKGADNAIYSYLDVKKITKGEMSEVPEPTNNEIPAEFLNLVGNFGKSGTLVVWSQLDRCLWKTGKTIIDHSEYVVGRMYRKFLDSRKCKINAIVVKEDKYEIPEIVKSFLPNDPLYLMKNTSVSKALKDLGLNDPMFVKHGGSDGFERKYIISYNNKEHEVYVRYSVASETTRKGRNAGGLPHGKHAKDNIGVSVLRAHRELYLDSNWTSGYDPRDRWWGVEIDFPPSLDDVFGVTNNKQYANNFRELGDFDIEATLKERGQTIHEFKEELIQDNDPKVHLIEIAIDIKNQIKLLMNTISAQAKRLEKDDSPGRHDSNPKEAEKHATEITKTRSEDGHTGESETKAEGKSEEEKQQEIENELTGDNVPEATEYAKEIFKSDLKYQFVNSNFESRAFFSVSPVGGKIIIKLNTNHPAYNQFVEILSDDIDSETNQDELVNRLVKAKDGMKLLLMAWARYEDEQPDGKLKDNVKDARMDWGKMASEFMRIDD</sequence>
<dbReference type="Gene3D" id="3.30.565.10">
    <property type="entry name" value="Histidine kinase-like ATPase, C-terminal domain"/>
    <property type="match status" value="1"/>
</dbReference>
<comment type="caution">
    <text evidence="2">The sequence shown here is derived from an EMBL/GenBank/DDBJ whole genome shotgun (WGS) entry which is preliminary data.</text>
</comment>
<keyword evidence="2" id="KW-0547">Nucleotide-binding</keyword>
<evidence type="ECO:0000313" key="3">
    <source>
        <dbReference type="Proteomes" id="UP000238426"/>
    </source>
</evidence>
<evidence type="ECO:0000256" key="1">
    <source>
        <dbReference type="SAM" id="MobiDB-lite"/>
    </source>
</evidence>
<dbReference type="OrthoDB" id="8765545at2"/>
<dbReference type="InterPro" id="IPR036890">
    <property type="entry name" value="HATPase_C_sf"/>
</dbReference>
<proteinExistence type="predicted"/>
<dbReference type="RefSeq" id="WP_106463452.1">
    <property type="nucleotide sequence ID" value="NZ_PXOQ01000009.1"/>
</dbReference>
<keyword evidence="2" id="KW-0067">ATP-binding</keyword>
<protein>
    <submittedName>
        <fullName evidence="2">ATP-binding protein</fullName>
    </submittedName>
</protein>